<dbReference type="PROSITE" id="PS00879">
    <property type="entry name" value="ODR_DC_2_2"/>
    <property type="match status" value="1"/>
</dbReference>
<evidence type="ECO:0000313" key="19">
    <source>
        <dbReference type="Proteomes" id="UP001172457"/>
    </source>
</evidence>
<dbReference type="InterPro" id="IPR022657">
    <property type="entry name" value="De-COase2_CS"/>
</dbReference>
<dbReference type="InterPro" id="IPR029066">
    <property type="entry name" value="PLP-binding_barrel"/>
</dbReference>
<feature type="compositionally biased region" description="Basic and acidic residues" evidence="14">
    <location>
        <begin position="1127"/>
        <end position="1147"/>
    </location>
</feature>
<feature type="domain" description="Orn/DAP/Arg decarboxylase 2 N-terminal" evidence="15">
    <location>
        <begin position="131"/>
        <end position="390"/>
    </location>
</feature>
<dbReference type="Gene3D" id="2.40.40.50">
    <property type="entry name" value="Ubiquitin fusion degradation protein UFD1, N-terminal domain"/>
    <property type="match status" value="1"/>
</dbReference>
<dbReference type="CDD" id="cd06830">
    <property type="entry name" value="PLPDE_III_ADC"/>
    <property type="match status" value="1"/>
</dbReference>
<keyword evidence="9 13" id="KW-0745">Spermidine biosynthesis</keyword>
<evidence type="ECO:0000256" key="11">
    <source>
        <dbReference type="ARBA" id="ARBA00049309"/>
    </source>
</evidence>
<dbReference type="InterPro" id="IPR009006">
    <property type="entry name" value="Ala_racemase/Decarboxylase_C"/>
</dbReference>
<protein>
    <recommendedName>
        <fullName evidence="5 13">Arginine decarboxylase</fullName>
        <ecNumber evidence="5 13">4.1.1.19</ecNumber>
    </recommendedName>
</protein>
<comment type="pathway">
    <text evidence="3 13">Amine and polyamine biosynthesis; agmatine biosynthesis; agmatine from L-arginine: step 1/1.</text>
</comment>
<dbReference type="AlphaFoldDB" id="A0AA38TXJ0"/>
<dbReference type="InterPro" id="IPR022644">
    <property type="entry name" value="De-COase2_N"/>
</dbReference>
<evidence type="ECO:0000256" key="7">
    <source>
        <dbReference type="ARBA" id="ARBA00022842"/>
    </source>
</evidence>
<evidence type="ECO:0000256" key="1">
    <source>
        <dbReference type="ARBA" id="ARBA00001933"/>
    </source>
</evidence>
<feature type="region of interest" description="Disordered" evidence="14">
    <location>
        <begin position="1023"/>
        <end position="1160"/>
    </location>
</feature>
<feature type="domain" description="Ubiquitin fusion degradation protein UFD1 N-terminal subdomain 2" evidence="17">
    <location>
        <begin position="949"/>
        <end position="1024"/>
    </location>
</feature>
<evidence type="ECO:0000256" key="3">
    <source>
        <dbReference type="ARBA" id="ARBA00004773"/>
    </source>
</evidence>
<dbReference type="PRINTS" id="PR01180">
    <property type="entry name" value="ARGDCRBXLASE"/>
</dbReference>
<dbReference type="NCBIfam" id="NF003763">
    <property type="entry name" value="PRK05354.1"/>
    <property type="match status" value="1"/>
</dbReference>
<dbReference type="PANTHER" id="PTHR43295">
    <property type="entry name" value="ARGININE DECARBOXYLASE"/>
    <property type="match status" value="1"/>
</dbReference>
<dbReference type="InterPro" id="IPR055417">
    <property type="entry name" value="UFD1_N1"/>
</dbReference>
<feature type="compositionally biased region" description="Low complexity" evidence="14">
    <location>
        <begin position="1093"/>
        <end position="1114"/>
    </location>
</feature>
<feature type="compositionally biased region" description="Low complexity" evidence="14">
    <location>
        <begin position="1037"/>
        <end position="1051"/>
    </location>
</feature>
<evidence type="ECO:0000259" key="17">
    <source>
        <dbReference type="Pfam" id="PF24842"/>
    </source>
</evidence>
<gene>
    <name evidence="18" type="ORF">OSB04_007985</name>
</gene>
<dbReference type="GO" id="GO:0008792">
    <property type="term" value="F:arginine decarboxylase activity"/>
    <property type="evidence" value="ECO:0007669"/>
    <property type="project" value="UniProtKB-EC"/>
</dbReference>
<dbReference type="GO" id="GO:0006527">
    <property type="term" value="P:L-arginine catabolic process"/>
    <property type="evidence" value="ECO:0007669"/>
    <property type="project" value="InterPro"/>
</dbReference>
<evidence type="ECO:0000256" key="2">
    <source>
        <dbReference type="ARBA" id="ARBA00001946"/>
    </source>
</evidence>
<dbReference type="GO" id="GO:0009409">
    <property type="term" value="P:response to cold"/>
    <property type="evidence" value="ECO:0007669"/>
    <property type="project" value="UniProtKB-ARBA"/>
</dbReference>
<dbReference type="Gene3D" id="3.20.20.10">
    <property type="entry name" value="Alanine racemase"/>
    <property type="match status" value="1"/>
</dbReference>
<dbReference type="EC" id="4.1.1.19" evidence="5 13"/>
<dbReference type="Gene3D" id="3.10.330.10">
    <property type="match status" value="1"/>
</dbReference>
<evidence type="ECO:0000313" key="18">
    <source>
        <dbReference type="EMBL" id="KAJ9562825.1"/>
    </source>
</evidence>
<dbReference type="GO" id="GO:0008295">
    <property type="term" value="P:spermidine biosynthetic process"/>
    <property type="evidence" value="ECO:0007669"/>
    <property type="project" value="UniProtKB-KW"/>
</dbReference>
<evidence type="ECO:0000259" key="16">
    <source>
        <dbReference type="Pfam" id="PF03152"/>
    </source>
</evidence>
<feature type="domain" description="Ubiquitin fusion degradation protein UFD1 N-terminal subdomain 1" evidence="16">
    <location>
        <begin position="864"/>
        <end position="948"/>
    </location>
</feature>
<evidence type="ECO:0000256" key="8">
    <source>
        <dbReference type="ARBA" id="ARBA00022898"/>
    </source>
</evidence>
<dbReference type="InterPro" id="IPR000183">
    <property type="entry name" value="Orn/DAP/Arg_de-COase"/>
</dbReference>
<keyword evidence="8 12" id="KW-0663">Pyridoxal phosphate</keyword>
<evidence type="ECO:0000256" key="5">
    <source>
        <dbReference type="ARBA" id="ARBA00012426"/>
    </source>
</evidence>
<dbReference type="InterPro" id="IPR042299">
    <property type="entry name" value="Ufd1-like_Nn"/>
</dbReference>
<dbReference type="FunFam" id="3.10.330.10:FF:000002">
    <property type="entry name" value="ubiquitin fusion degradation protein 1 homolog"/>
    <property type="match status" value="1"/>
</dbReference>
<dbReference type="InterPro" id="IPR022653">
    <property type="entry name" value="De-COase2_pyr-phos_BS"/>
</dbReference>
<comment type="similarity">
    <text evidence="4 13">Belongs to the Orn/Lys/Arg decarboxylase class-II family. SpeA subfamily.</text>
</comment>
<dbReference type="EMBL" id="JARYMX010000002">
    <property type="protein sequence ID" value="KAJ9562825.1"/>
    <property type="molecule type" value="Genomic_DNA"/>
</dbReference>
<dbReference type="Pfam" id="PF03152">
    <property type="entry name" value="UFD1_N1"/>
    <property type="match status" value="1"/>
</dbReference>
<evidence type="ECO:0000259" key="15">
    <source>
        <dbReference type="Pfam" id="PF02784"/>
    </source>
</evidence>
<keyword evidence="10 13" id="KW-0456">Lyase</keyword>
<keyword evidence="7 13" id="KW-0460">Magnesium</keyword>
<dbReference type="SUPFAM" id="SSF51419">
    <property type="entry name" value="PLP-binding barrel"/>
    <property type="match status" value="1"/>
</dbReference>
<dbReference type="NCBIfam" id="TIGR01273">
    <property type="entry name" value="speA"/>
    <property type="match status" value="1"/>
</dbReference>
<dbReference type="Pfam" id="PF24842">
    <property type="entry name" value="UFD1_N2"/>
    <property type="match status" value="1"/>
</dbReference>
<dbReference type="Gene3D" id="1.20.58.930">
    <property type="match status" value="1"/>
</dbReference>
<dbReference type="FunFam" id="3.20.20.10:FF:000001">
    <property type="entry name" value="Biosynthetic arginine decarboxylase"/>
    <property type="match status" value="1"/>
</dbReference>
<evidence type="ECO:0000256" key="13">
    <source>
        <dbReference type="RuleBase" id="RU003740"/>
    </source>
</evidence>
<evidence type="ECO:0000256" key="9">
    <source>
        <dbReference type="ARBA" id="ARBA00023066"/>
    </source>
</evidence>
<evidence type="ECO:0000256" key="10">
    <source>
        <dbReference type="ARBA" id="ARBA00023239"/>
    </source>
</evidence>
<evidence type="ECO:0000256" key="14">
    <source>
        <dbReference type="SAM" id="MobiDB-lite"/>
    </source>
</evidence>
<feature type="active site" description="Proton donor" evidence="12">
    <location>
        <position position="544"/>
    </location>
</feature>
<comment type="cofactor">
    <cofactor evidence="1 12 13">
        <name>pyridoxal 5'-phosphate</name>
        <dbReference type="ChEBI" id="CHEBI:597326"/>
    </cofactor>
</comment>
<feature type="modified residue" description="N6-(pyridoxal phosphate)lysine" evidence="12">
    <location>
        <position position="145"/>
    </location>
</feature>
<evidence type="ECO:0000256" key="4">
    <source>
        <dbReference type="ARBA" id="ARBA00008357"/>
    </source>
</evidence>
<dbReference type="PANTHER" id="PTHR43295:SF1">
    <property type="entry name" value="ARGININE DECARBOXYLASE 1, CHLOROPLASTIC-RELATED"/>
    <property type="match status" value="1"/>
</dbReference>
<evidence type="ECO:0000256" key="6">
    <source>
        <dbReference type="ARBA" id="ARBA00022793"/>
    </source>
</evidence>
<proteinExistence type="inferred from homology"/>
<dbReference type="InterPro" id="IPR002985">
    <property type="entry name" value="Arg_decrbxlase"/>
</dbReference>
<reference evidence="18" key="1">
    <citation type="submission" date="2023-03" db="EMBL/GenBank/DDBJ databases">
        <title>Chromosome-scale reference genome and RAD-based genetic map of yellow starthistle (Centaurea solstitialis) reveal putative structural variation and QTLs associated with invader traits.</title>
        <authorList>
            <person name="Reatini B."/>
            <person name="Cang F.A."/>
            <person name="Jiang Q."/>
            <person name="Mckibben M.T.W."/>
            <person name="Barker M.S."/>
            <person name="Rieseberg L.H."/>
            <person name="Dlugosch K.M."/>
        </authorList>
    </citation>
    <scope>NUCLEOTIDE SEQUENCE</scope>
    <source>
        <strain evidence="18">CAN-66</strain>
        <tissue evidence="18">Leaf</tissue>
    </source>
</reference>
<dbReference type="PRINTS" id="PR01179">
    <property type="entry name" value="ODADCRBXLASE"/>
</dbReference>
<dbReference type="Gene3D" id="2.40.37.10">
    <property type="entry name" value="Lyase, Ornithine Decarboxylase, Chain A, domain 1"/>
    <property type="match status" value="1"/>
</dbReference>
<keyword evidence="19" id="KW-1185">Reference proteome</keyword>
<dbReference type="InterPro" id="IPR055418">
    <property type="entry name" value="UFD1_N2"/>
</dbReference>
<dbReference type="Pfam" id="PF02784">
    <property type="entry name" value="Orn_Arg_deC_N"/>
    <property type="match status" value="1"/>
</dbReference>
<name>A0AA38TXJ0_9ASTR</name>
<comment type="caution">
    <text evidence="18">The sequence shown here is derived from an EMBL/GenBank/DDBJ whole genome shotgun (WGS) entry which is preliminary data.</text>
</comment>
<dbReference type="PROSITE" id="PS00878">
    <property type="entry name" value="ODR_DC_2_1"/>
    <property type="match status" value="1"/>
</dbReference>
<accession>A0AA38TXJ0</accession>
<evidence type="ECO:0000256" key="12">
    <source>
        <dbReference type="PIRSR" id="PIRSR600183-50"/>
    </source>
</evidence>
<keyword evidence="6 13" id="KW-0210">Decarboxylase</keyword>
<comment type="catalytic activity">
    <reaction evidence="11 13">
        <text>L-arginine + H(+) = agmatine + CO2</text>
        <dbReference type="Rhea" id="RHEA:17641"/>
        <dbReference type="ChEBI" id="CHEBI:15378"/>
        <dbReference type="ChEBI" id="CHEBI:16526"/>
        <dbReference type="ChEBI" id="CHEBI:32682"/>
        <dbReference type="ChEBI" id="CHEBI:58145"/>
        <dbReference type="EC" id="4.1.1.19"/>
    </reaction>
</comment>
<organism evidence="18 19">
    <name type="scientific">Centaurea solstitialis</name>
    <name type="common">yellow star-thistle</name>
    <dbReference type="NCBI Taxonomy" id="347529"/>
    <lineage>
        <taxon>Eukaryota</taxon>
        <taxon>Viridiplantae</taxon>
        <taxon>Streptophyta</taxon>
        <taxon>Embryophyta</taxon>
        <taxon>Tracheophyta</taxon>
        <taxon>Spermatophyta</taxon>
        <taxon>Magnoliopsida</taxon>
        <taxon>eudicotyledons</taxon>
        <taxon>Gunneridae</taxon>
        <taxon>Pentapetalae</taxon>
        <taxon>asterids</taxon>
        <taxon>campanulids</taxon>
        <taxon>Asterales</taxon>
        <taxon>Asteraceae</taxon>
        <taxon>Carduoideae</taxon>
        <taxon>Cardueae</taxon>
        <taxon>Centaureinae</taxon>
        <taxon>Centaurea</taxon>
    </lineage>
</organism>
<dbReference type="Proteomes" id="UP001172457">
    <property type="component" value="Chromosome 2"/>
</dbReference>
<sequence>MPALACCVDAAAAAVAVPLPPGHTVLPPPETFSGVPNSHWSPSHSAALYRIDGWGAPYFSVNSSGNVTVRPHGAGTMDHQEIDLLKVVKKATDSKSAGGLELPLPLIVRFPDVLKNRLESIQSAFNSAIDSQGYGGHYQGVYPVKCNQDRFVVEDIVRFGSSFRFGLEAGSKPELLLAMTCLCKGSSESLLICNGFKDLEYISLALIARKLSLNSVIVLEQEEELDSVIEMSRKLGVLPVVGVRAKLRTKHSGHFGSTSGEKGKFGLTTTQILRVVKKLEKHAMLDCLQLLHFHIGSQIPTTALLADGVAEAAQIYGELIRLGASMKVIDIGGGLGIDYDGSKSGDSDVSVGYTLEEYAAAVVEAVKFVCDRKSVKHPVICSESGRAIVSHHSVLIFEAVSRSIYSSSSSSSSTSLLSSPFDVQQFGEQLPEEAHSDYHNLSQSAIRGDYEACLAYCDQLKQRCVEKFKDGSLGMEQLAGVDGLCDLVGKAIGASDPISTYHINLSVFTSIPDFWGIGQLFPILPIHRLEEYPSKKGILSDLTCDSDGKVDRFIGGDSSLPLHELEGENGGRKYYLGMFLGGAYEEALGGVHNLFGGPSLVRVSQSDGPHGFAVTRAVAGPSCSDVLRFMQHEPEVMFETLKHRIEEYVDDEGGMAGALMAGGIAESFHNMPYLSVGTCGLSAANGLNEYYYSDEGFTGGGDVGAGDDEQWSFSLENGEDRKKNRLKWIRDEKVMLKDEVGSVYGIHFPAGRVQPKVEPGRSRLVGLPNWRPDTAGAYNKKNNNYTRLKPNNLSRFQFQLSTPDSRFQLQVQIKTVGDALSKEKILSIKRLQVAGKFDCLTGKFRSIRRINMYFDGYGYHGTSFEQTYRCYPASFIDKPQLENGDKTSLQIDYPMLFELRNSATERVSHCGVLEFIAEEGMIYMPYWMMENLLLQEGDIVRVKNVTLPKGTYVKLQPHTKDFLDISNPKAILETTLRNFSCLTTGDSIMVAYNNKKYYIDIIESKPSHAISIIETDCEVDFAPPLDYKEPERPVPSVPSSKAPAEGEAPAVEEPKFNPFTGSGRRLDGKPLKYQPPPVSSSSTGSKEKQPAVSAAGGQPSGGSTSQSTSRQSQGKLVFGSNANRSADPQKQKEVAKEEPPKKEEEPKFQAFTGKKYSLKG</sequence>
<comment type="cofactor">
    <cofactor evidence="2 13">
        <name>Mg(2+)</name>
        <dbReference type="ChEBI" id="CHEBI:18420"/>
    </cofactor>
</comment>